<sequence length="299" mass="34067">MKHRQHHPNGNQQMAYHMSLFFHMPNNTNKTVQFMDFIYLSQVVQGLCIKAEAEHYRRLLSEEDALTRGTLYWQLNDIWQAQSWASVQYDLSWKILHHYMKTVYQSLLVSAYQYEGYIGVYVVNDDAPSTSVDYVLNILVVSWDKGNVVKDFKMANTSRGFTGVRVFNERPATVFNGTSSTDSFLYMVLSDAKSGAQLATNWFFPSNFTQVKLQQPNIQATNFKQTSSNSVAFTISSSAAAPFVYLQTSLTGNFNDNGFLMMPSSVMIYNLTFTSVANFSASNFQKQLLIRTVVDTYSK</sequence>
<keyword evidence="2" id="KW-0326">Glycosidase</keyword>
<protein>
    <submittedName>
        <fullName evidence="4">Beta-mannosidase</fullName>
    </submittedName>
</protein>
<dbReference type="Gene3D" id="2.60.40.10">
    <property type="entry name" value="Immunoglobulins"/>
    <property type="match status" value="2"/>
</dbReference>
<evidence type="ECO:0000313" key="5">
    <source>
        <dbReference type="Proteomes" id="UP001174909"/>
    </source>
</evidence>
<reference evidence="4" key="1">
    <citation type="submission" date="2023-03" db="EMBL/GenBank/DDBJ databases">
        <authorList>
            <person name="Steffen K."/>
            <person name="Cardenas P."/>
        </authorList>
    </citation>
    <scope>NUCLEOTIDE SEQUENCE</scope>
</reference>
<proteinExistence type="inferred from homology"/>
<dbReference type="PANTHER" id="PTHR43730:SF1">
    <property type="entry name" value="BETA-MANNOSIDASE"/>
    <property type="match status" value="1"/>
</dbReference>
<organism evidence="4 5">
    <name type="scientific">Geodia barretti</name>
    <name type="common">Barrett's horny sponge</name>
    <dbReference type="NCBI Taxonomy" id="519541"/>
    <lineage>
        <taxon>Eukaryota</taxon>
        <taxon>Metazoa</taxon>
        <taxon>Porifera</taxon>
        <taxon>Demospongiae</taxon>
        <taxon>Heteroscleromorpha</taxon>
        <taxon>Tetractinellida</taxon>
        <taxon>Astrophorina</taxon>
        <taxon>Geodiidae</taxon>
        <taxon>Geodia</taxon>
    </lineage>
</organism>
<dbReference type="GO" id="GO:0006516">
    <property type="term" value="P:glycoprotein catabolic process"/>
    <property type="evidence" value="ECO:0007669"/>
    <property type="project" value="TreeGrafter"/>
</dbReference>
<dbReference type="EMBL" id="CASHTH010002282">
    <property type="protein sequence ID" value="CAI8027484.1"/>
    <property type="molecule type" value="Genomic_DNA"/>
</dbReference>
<keyword evidence="2" id="KW-0378">Hydrolase</keyword>
<name>A0AA35SDK2_GEOBA</name>
<evidence type="ECO:0000259" key="3">
    <source>
        <dbReference type="Pfam" id="PF17753"/>
    </source>
</evidence>
<comment type="caution">
    <text evidence="4">The sequence shown here is derived from an EMBL/GenBank/DDBJ whole genome shotgun (WGS) entry which is preliminary data.</text>
</comment>
<dbReference type="SUPFAM" id="SSF51445">
    <property type="entry name" value="(Trans)glycosidases"/>
    <property type="match status" value="1"/>
</dbReference>
<dbReference type="InterPro" id="IPR041625">
    <property type="entry name" value="Beta-mannosidase_Ig"/>
</dbReference>
<dbReference type="InterPro" id="IPR013783">
    <property type="entry name" value="Ig-like_fold"/>
</dbReference>
<dbReference type="PANTHER" id="PTHR43730">
    <property type="entry name" value="BETA-MANNOSIDASE"/>
    <property type="match status" value="1"/>
</dbReference>
<dbReference type="AlphaFoldDB" id="A0AA35SDK2"/>
<comment type="similarity">
    <text evidence="1">Belongs to the glycosyl hydrolase 2 family.</text>
</comment>
<gene>
    <name evidence="4" type="ORF">GBAR_LOCUS15717</name>
</gene>
<dbReference type="GO" id="GO:0004567">
    <property type="term" value="F:beta-mannosidase activity"/>
    <property type="evidence" value="ECO:0007669"/>
    <property type="project" value="TreeGrafter"/>
</dbReference>
<keyword evidence="5" id="KW-1185">Reference proteome</keyword>
<evidence type="ECO:0000313" key="4">
    <source>
        <dbReference type="EMBL" id="CAI8027484.1"/>
    </source>
</evidence>
<dbReference type="SUPFAM" id="SSF49303">
    <property type="entry name" value="beta-Galactosidase/glucuronidase domain"/>
    <property type="match status" value="2"/>
</dbReference>
<evidence type="ECO:0000256" key="1">
    <source>
        <dbReference type="ARBA" id="ARBA00007401"/>
    </source>
</evidence>
<dbReference type="Pfam" id="PF17753">
    <property type="entry name" value="Ig_mannosidase"/>
    <property type="match status" value="1"/>
</dbReference>
<dbReference type="InterPro" id="IPR050887">
    <property type="entry name" value="Beta-mannosidase_GH2"/>
</dbReference>
<dbReference type="InterPro" id="IPR017853">
    <property type="entry name" value="GH"/>
</dbReference>
<evidence type="ECO:0000256" key="2">
    <source>
        <dbReference type="ARBA" id="ARBA00023295"/>
    </source>
</evidence>
<dbReference type="Gene3D" id="3.20.20.80">
    <property type="entry name" value="Glycosidases"/>
    <property type="match status" value="1"/>
</dbReference>
<feature type="domain" description="Beta-mannosidase Ig-fold" evidence="3">
    <location>
        <begin position="213"/>
        <end position="296"/>
    </location>
</feature>
<dbReference type="Proteomes" id="UP001174909">
    <property type="component" value="Unassembled WGS sequence"/>
</dbReference>
<accession>A0AA35SDK2</accession>
<dbReference type="InterPro" id="IPR036156">
    <property type="entry name" value="Beta-gal/glucu_dom_sf"/>
</dbReference>